<name>A0ABV7QZG8_9RHOB</name>
<dbReference type="Gene3D" id="3.40.50.2000">
    <property type="entry name" value="Glycogen Phosphorylase B"/>
    <property type="match status" value="1"/>
</dbReference>
<dbReference type="SUPFAM" id="SSF53756">
    <property type="entry name" value="UDP-Glycosyltransferase/glycogen phosphorylase"/>
    <property type="match status" value="1"/>
</dbReference>
<keyword evidence="1" id="KW-0808">Transferase</keyword>
<accession>A0ABV7QZG8</accession>
<organism evidence="3 4">
    <name type="scientific">Paracoccus mangrovi</name>
    <dbReference type="NCBI Taxonomy" id="1715645"/>
    <lineage>
        <taxon>Bacteria</taxon>
        <taxon>Pseudomonadati</taxon>
        <taxon>Pseudomonadota</taxon>
        <taxon>Alphaproteobacteria</taxon>
        <taxon>Rhodobacterales</taxon>
        <taxon>Paracoccaceae</taxon>
        <taxon>Paracoccus</taxon>
    </lineage>
</organism>
<protein>
    <submittedName>
        <fullName evidence="3">Glycosyltransferase family 4 protein</fullName>
    </submittedName>
</protein>
<evidence type="ECO:0000256" key="1">
    <source>
        <dbReference type="ARBA" id="ARBA00022679"/>
    </source>
</evidence>
<gene>
    <name evidence="3" type="ORF">ACFOMH_03395</name>
</gene>
<proteinExistence type="predicted"/>
<dbReference type="RefSeq" id="WP_377742616.1">
    <property type="nucleotide sequence ID" value="NZ_JBHRXJ010000002.1"/>
</dbReference>
<evidence type="ECO:0000313" key="3">
    <source>
        <dbReference type="EMBL" id="MFC3527205.1"/>
    </source>
</evidence>
<keyword evidence="4" id="KW-1185">Reference proteome</keyword>
<comment type="caution">
    <text evidence="3">The sequence shown here is derived from an EMBL/GenBank/DDBJ whole genome shotgun (WGS) entry which is preliminary data.</text>
</comment>
<feature type="domain" description="Glycosyl transferase family 1" evidence="2">
    <location>
        <begin position="233"/>
        <end position="378"/>
    </location>
</feature>
<dbReference type="CDD" id="cd03809">
    <property type="entry name" value="GT4_MtfB-like"/>
    <property type="match status" value="1"/>
</dbReference>
<evidence type="ECO:0000313" key="4">
    <source>
        <dbReference type="Proteomes" id="UP001595721"/>
    </source>
</evidence>
<dbReference type="EMBL" id="JBHRXJ010000002">
    <property type="protein sequence ID" value="MFC3527205.1"/>
    <property type="molecule type" value="Genomic_DNA"/>
</dbReference>
<sequence length="419" mass="45658">MTADPAILLDVSRLISRLGAGPATGIDRVEAEWLAHMQTRPHLLLCRTGGGQLLLPPAAGAAILDWIAGRGLEALPAPGLMDRLRGRRDLRARAGAALRRMALARTGRDGHGLVRHLRRHLPGPVADGVYVNVGHANLRPVLWQNLRGLRRVVLIHDTIPLDHPEFTRAGQSERFRARFRAAVGQADLILTISGAARADILRWRATLGLPIRAPVEAVALATRLSPEGAAVPDIATDRPFFVTLGTIEPRKNHAVLLDAWQELGRRLPAARMPRLYIIGRRGWENREVFARLDALPQDGLVREFAGLDDGQVAWLLARSHGLLMPSRAEGFGLPLTEAAGRGIPVLSTPLASAREVMGDYARWLSPDDPRAWAGAVALLAGAVPLRLQSLAVRDWDTYFAEINEVLRAKLQLGMSVSKS</sequence>
<reference evidence="4" key="1">
    <citation type="journal article" date="2019" name="Int. J. Syst. Evol. Microbiol.">
        <title>The Global Catalogue of Microorganisms (GCM) 10K type strain sequencing project: providing services to taxonomists for standard genome sequencing and annotation.</title>
        <authorList>
            <consortium name="The Broad Institute Genomics Platform"/>
            <consortium name="The Broad Institute Genome Sequencing Center for Infectious Disease"/>
            <person name="Wu L."/>
            <person name="Ma J."/>
        </authorList>
    </citation>
    <scope>NUCLEOTIDE SEQUENCE [LARGE SCALE GENOMIC DNA]</scope>
    <source>
        <strain evidence="4">KCTC 42899</strain>
    </source>
</reference>
<dbReference type="Proteomes" id="UP001595721">
    <property type="component" value="Unassembled WGS sequence"/>
</dbReference>
<dbReference type="PANTHER" id="PTHR46401">
    <property type="entry name" value="GLYCOSYLTRANSFERASE WBBK-RELATED"/>
    <property type="match status" value="1"/>
</dbReference>
<evidence type="ECO:0000259" key="2">
    <source>
        <dbReference type="Pfam" id="PF00534"/>
    </source>
</evidence>
<dbReference type="PANTHER" id="PTHR46401:SF2">
    <property type="entry name" value="GLYCOSYLTRANSFERASE WBBK-RELATED"/>
    <property type="match status" value="1"/>
</dbReference>
<dbReference type="Pfam" id="PF00534">
    <property type="entry name" value="Glycos_transf_1"/>
    <property type="match status" value="1"/>
</dbReference>
<dbReference type="InterPro" id="IPR001296">
    <property type="entry name" value="Glyco_trans_1"/>
</dbReference>